<evidence type="ECO:0000256" key="1">
    <source>
        <dbReference type="ARBA" id="ARBA00000843"/>
    </source>
</evidence>
<protein>
    <recommendedName>
        <fullName evidence="5">Adenine DNA glycosylase</fullName>
        <ecNumber evidence="4">3.2.2.31</ecNumber>
    </recommendedName>
</protein>
<keyword evidence="10" id="KW-0411">Iron-sulfur</keyword>
<dbReference type="GO" id="GO:0051536">
    <property type="term" value="F:iron-sulfur cluster binding"/>
    <property type="evidence" value="ECO:0007669"/>
    <property type="project" value="UniProtKB-KW"/>
</dbReference>
<accession>A0A1F6DSJ8</accession>
<organism evidence="14 15">
    <name type="scientific">Candidatus Kaiserbacteria bacterium RIFCSPHIGHO2_02_FULL_55_17</name>
    <dbReference type="NCBI Taxonomy" id="1798496"/>
    <lineage>
        <taxon>Bacteria</taxon>
        <taxon>Candidatus Kaiseribacteriota</taxon>
    </lineage>
</organism>
<evidence type="ECO:0000256" key="2">
    <source>
        <dbReference type="ARBA" id="ARBA00001966"/>
    </source>
</evidence>
<dbReference type="GO" id="GO:0046872">
    <property type="term" value="F:metal ion binding"/>
    <property type="evidence" value="ECO:0007669"/>
    <property type="project" value="UniProtKB-KW"/>
</dbReference>
<evidence type="ECO:0000313" key="14">
    <source>
        <dbReference type="EMBL" id="OGG64297.1"/>
    </source>
</evidence>
<dbReference type="GO" id="GO:0034039">
    <property type="term" value="F:8-oxo-7,8-dihydroguanine DNA N-glycosylase activity"/>
    <property type="evidence" value="ECO:0007669"/>
    <property type="project" value="TreeGrafter"/>
</dbReference>
<evidence type="ECO:0000256" key="3">
    <source>
        <dbReference type="ARBA" id="ARBA00008343"/>
    </source>
</evidence>
<dbReference type="Proteomes" id="UP000177232">
    <property type="component" value="Unassembled WGS sequence"/>
</dbReference>
<dbReference type="InterPro" id="IPR000445">
    <property type="entry name" value="HhH_motif"/>
</dbReference>
<sequence>MVENNIRDFRRIVWNFYKTNGRHDLPWRPPTLKLRRDKTLDAYRVLVSEIMLQQTQVERVIPFYKKFIKRFPTAKKLAAAPLSDVLKSWQGLGYNRRAKMLQAAAKEAVGKYKSIFPAVYSELVELPGIGPYTARAIAAFSYNENVIFVETNIRTAVIHHFFSRRSDVEDTEVLEVLKKALPKGKSREWYSALMDYGAHLKRSGISHNARSSRYIKQSKFVGSLREARGAILRELTKGFQTEKRLVGLLGDDRVSQMRTALTALVAEKFVVKKRSSFALAG</sequence>
<gene>
    <name evidence="14" type="ORF">A3C94_00570</name>
</gene>
<proteinExistence type="inferred from homology"/>
<dbReference type="InterPro" id="IPR011257">
    <property type="entry name" value="DNA_glycosylase"/>
</dbReference>
<dbReference type="InterPro" id="IPR003265">
    <property type="entry name" value="HhH-GPD_domain"/>
</dbReference>
<dbReference type="PROSITE" id="PS01155">
    <property type="entry name" value="ENDONUCLEASE_III_2"/>
    <property type="match status" value="1"/>
</dbReference>
<dbReference type="GO" id="GO:0000701">
    <property type="term" value="F:purine-specific mismatch base pair DNA N-glycosylase activity"/>
    <property type="evidence" value="ECO:0007669"/>
    <property type="project" value="UniProtKB-EC"/>
</dbReference>
<evidence type="ECO:0000256" key="10">
    <source>
        <dbReference type="ARBA" id="ARBA00023014"/>
    </source>
</evidence>
<keyword evidence="7" id="KW-0227">DNA damage</keyword>
<evidence type="ECO:0000256" key="12">
    <source>
        <dbReference type="ARBA" id="ARBA00023295"/>
    </source>
</evidence>
<comment type="cofactor">
    <cofactor evidence="2">
        <name>[4Fe-4S] cluster</name>
        <dbReference type="ChEBI" id="CHEBI:49883"/>
    </cofactor>
</comment>
<evidence type="ECO:0000259" key="13">
    <source>
        <dbReference type="SMART" id="SM00478"/>
    </source>
</evidence>
<reference evidence="14 15" key="1">
    <citation type="journal article" date="2016" name="Nat. Commun.">
        <title>Thousands of microbial genomes shed light on interconnected biogeochemical processes in an aquifer system.</title>
        <authorList>
            <person name="Anantharaman K."/>
            <person name="Brown C.T."/>
            <person name="Hug L.A."/>
            <person name="Sharon I."/>
            <person name="Castelle C.J."/>
            <person name="Probst A.J."/>
            <person name="Thomas B.C."/>
            <person name="Singh A."/>
            <person name="Wilkins M.J."/>
            <person name="Karaoz U."/>
            <person name="Brodie E.L."/>
            <person name="Williams K.H."/>
            <person name="Hubbard S.S."/>
            <person name="Banfield J.F."/>
        </authorList>
    </citation>
    <scope>NUCLEOTIDE SEQUENCE [LARGE SCALE GENOMIC DNA]</scope>
</reference>
<keyword evidence="6" id="KW-0479">Metal-binding</keyword>
<evidence type="ECO:0000256" key="11">
    <source>
        <dbReference type="ARBA" id="ARBA00023204"/>
    </source>
</evidence>
<evidence type="ECO:0000256" key="8">
    <source>
        <dbReference type="ARBA" id="ARBA00022801"/>
    </source>
</evidence>
<evidence type="ECO:0000256" key="9">
    <source>
        <dbReference type="ARBA" id="ARBA00023004"/>
    </source>
</evidence>
<evidence type="ECO:0000256" key="6">
    <source>
        <dbReference type="ARBA" id="ARBA00022723"/>
    </source>
</evidence>
<dbReference type="GO" id="GO:0006298">
    <property type="term" value="P:mismatch repair"/>
    <property type="evidence" value="ECO:0007669"/>
    <property type="project" value="TreeGrafter"/>
</dbReference>
<dbReference type="SUPFAM" id="SSF48150">
    <property type="entry name" value="DNA-glycosylase"/>
    <property type="match status" value="1"/>
</dbReference>
<dbReference type="InterPro" id="IPR044298">
    <property type="entry name" value="MIG/MutY"/>
</dbReference>
<comment type="caution">
    <text evidence="14">The sequence shown here is derived from an EMBL/GenBank/DDBJ whole genome shotgun (WGS) entry which is preliminary data.</text>
</comment>
<evidence type="ECO:0000256" key="7">
    <source>
        <dbReference type="ARBA" id="ARBA00022763"/>
    </source>
</evidence>
<keyword evidence="9" id="KW-0408">Iron</keyword>
<keyword evidence="11" id="KW-0234">DNA repair</keyword>
<dbReference type="SMART" id="SM00478">
    <property type="entry name" value="ENDO3c"/>
    <property type="match status" value="1"/>
</dbReference>
<dbReference type="GO" id="GO:0006284">
    <property type="term" value="P:base-excision repair"/>
    <property type="evidence" value="ECO:0007669"/>
    <property type="project" value="InterPro"/>
</dbReference>
<evidence type="ECO:0000313" key="15">
    <source>
        <dbReference type="Proteomes" id="UP000177232"/>
    </source>
</evidence>
<dbReference type="Gene3D" id="1.10.340.30">
    <property type="entry name" value="Hypothetical protein, domain 2"/>
    <property type="match status" value="1"/>
</dbReference>
<dbReference type="STRING" id="1798496.A3C94_00570"/>
<dbReference type="PANTHER" id="PTHR42944">
    <property type="entry name" value="ADENINE DNA GLYCOSYLASE"/>
    <property type="match status" value="1"/>
</dbReference>
<dbReference type="InterPro" id="IPR023170">
    <property type="entry name" value="HhH_base_excis_C"/>
</dbReference>
<keyword evidence="8" id="KW-0378">Hydrolase</keyword>
<dbReference type="Gene3D" id="1.10.1670.10">
    <property type="entry name" value="Helix-hairpin-Helix base-excision DNA repair enzymes (C-terminal)"/>
    <property type="match status" value="1"/>
</dbReference>
<evidence type="ECO:0000256" key="4">
    <source>
        <dbReference type="ARBA" id="ARBA00012045"/>
    </source>
</evidence>
<dbReference type="AlphaFoldDB" id="A0A1F6DSJ8"/>
<dbReference type="CDD" id="cd00056">
    <property type="entry name" value="ENDO3c"/>
    <property type="match status" value="1"/>
</dbReference>
<name>A0A1F6DSJ8_9BACT</name>
<comment type="catalytic activity">
    <reaction evidence="1">
        <text>Hydrolyzes free adenine bases from 7,8-dihydro-8-oxoguanine:adenine mismatched double-stranded DNA, leaving an apurinic site.</text>
        <dbReference type="EC" id="3.2.2.31"/>
    </reaction>
</comment>
<dbReference type="Pfam" id="PF00730">
    <property type="entry name" value="HhH-GPD"/>
    <property type="match status" value="1"/>
</dbReference>
<comment type="similarity">
    <text evidence="3">Belongs to the Nth/MutY family.</text>
</comment>
<dbReference type="PANTHER" id="PTHR42944:SF1">
    <property type="entry name" value="ADENINE DNA GLYCOSYLASE"/>
    <property type="match status" value="1"/>
</dbReference>
<evidence type="ECO:0000256" key="5">
    <source>
        <dbReference type="ARBA" id="ARBA00022023"/>
    </source>
</evidence>
<dbReference type="EC" id="3.2.2.31" evidence="4"/>
<dbReference type="GO" id="GO:0032357">
    <property type="term" value="F:oxidized purine DNA binding"/>
    <property type="evidence" value="ECO:0007669"/>
    <property type="project" value="TreeGrafter"/>
</dbReference>
<dbReference type="Pfam" id="PF00633">
    <property type="entry name" value="HHH"/>
    <property type="match status" value="1"/>
</dbReference>
<dbReference type="EMBL" id="MFLJ01000029">
    <property type="protein sequence ID" value="OGG64297.1"/>
    <property type="molecule type" value="Genomic_DNA"/>
</dbReference>
<dbReference type="InterPro" id="IPR004036">
    <property type="entry name" value="Endonuclease-III-like_CS2"/>
</dbReference>
<dbReference type="GO" id="GO:0035485">
    <property type="term" value="F:adenine/guanine mispair binding"/>
    <property type="evidence" value="ECO:0007669"/>
    <property type="project" value="TreeGrafter"/>
</dbReference>
<keyword evidence="12" id="KW-0326">Glycosidase</keyword>
<feature type="domain" description="HhH-GPD" evidence="13">
    <location>
        <begin position="51"/>
        <end position="199"/>
    </location>
</feature>